<evidence type="ECO:0000256" key="1">
    <source>
        <dbReference type="ARBA" id="ARBA00007637"/>
    </source>
</evidence>
<dbReference type="InterPro" id="IPR036291">
    <property type="entry name" value="NAD(P)-bd_dom_sf"/>
</dbReference>
<gene>
    <name evidence="5" type="ORF">AMR74_15890</name>
</gene>
<keyword evidence="3" id="KW-0520">NAD</keyword>
<dbReference type="PANTHER" id="PTHR43103:SF5">
    <property type="entry name" value="4-EPIMERASE, PUTATIVE (AFU_ORTHOLOGUE AFUA_7G00360)-RELATED"/>
    <property type="match status" value="1"/>
</dbReference>
<evidence type="ECO:0000259" key="4">
    <source>
        <dbReference type="Pfam" id="PF01370"/>
    </source>
</evidence>
<dbReference type="Pfam" id="PF01370">
    <property type="entry name" value="Epimerase"/>
    <property type="match status" value="1"/>
</dbReference>
<keyword evidence="6" id="KW-1185">Reference proteome</keyword>
<comment type="similarity">
    <text evidence="1">Belongs to the NAD(P)-dependent epimerase/dehydratase family.</text>
</comment>
<evidence type="ECO:0000256" key="2">
    <source>
        <dbReference type="ARBA" id="ARBA00023002"/>
    </source>
</evidence>
<proteinExistence type="inferred from homology"/>
<feature type="domain" description="NAD-dependent epimerase/dehydratase" evidence="4">
    <location>
        <begin position="6"/>
        <end position="167"/>
    </location>
</feature>
<protein>
    <submittedName>
        <fullName evidence="5">UDP-glucose 4-epimerase</fullName>
    </submittedName>
</protein>
<organism evidence="5 6">
    <name type="scientific">Halorubrum tropicale</name>
    <dbReference type="NCBI Taxonomy" id="1765655"/>
    <lineage>
        <taxon>Archaea</taxon>
        <taxon>Methanobacteriati</taxon>
        <taxon>Methanobacteriota</taxon>
        <taxon>Stenosarchaea group</taxon>
        <taxon>Halobacteria</taxon>
        <taxon>Halobacteriales</taxon>
        <taxon>Haloferacaceae</taxon>
        <taxon>Halorubrum</taxon>
    </lineage>
</organism>
<dbReference type="PATRIC" id="fig|1705389.3.peg.4095"/>
<accession>A0A0N0BPQ8</accession>
<dbReference type="RefSeq" id="WP_053773022.1">
    <property type="nucleotide sequence ID" value="NZ_LIST01000009.1"/>
</dbReference>
<reference evidence="5 6" key="1">
    <citation type="submission" date="2015-08" db="EMBL/GenBank/DDBJ databases">
        <title>Genomes of Isolates from Cabo Rojo, PR.</title>
        <authorList>
            <person name="Sanchez-Nieves R.L."/>
            <person name="Montalvo-Rodriguez R."/>
        </authorList>
    </citation>
    <scope>NUCLEOTIDE SEQUENCE [LARGE SCALE GENOMIC DNA]</scope>
    <source>
        <strain evidence="5 6">5</strain>
    </source>
</reference>
<dbReference type="PANTHER" id="PTHR43103">
    <property type="entry name" value="NUCLEOSIDE-DIPHOSPHATE-SUGAR EPIMERASE"/>
    <property type="match status" value="1"/>
</dbReference>
<evidence type="ECO:0000256" key="3">
    <source>
        <dbReference type="ARBA" id="ARBA00023027"/>
    </source>
</evidence>
<dbReference type="GO" id="GO:0016491">
    <property type="term" value="F:oxidoreductase activity"/>
    <property type="evidence" value="ECO:0007669"/>
    <property type="project" value="UniProtKB-KW"/>
</dbReference>
<dbReference type="SUPFAM" id="SSF51735">
    <property type="entry name" value="NAD(P)-binding Rossmann-fold domains"/>
    <property type="match status" value="1"/>
</dbReference>
<dbReference type="Gene3D" id="3.40.50.720">
    <property type="entry name" value="NAD(P)-binding Rossmann-like Domain"/>
    <property type="match status" value="1"/>
</dbReference>
<dbReference type="AlphaFoldDB" id="A0A0N0BPQ8"/>
<dbReference type="InterPro" id="IPR001509">
    <property type="entry name" value="Epimerase_deHydtase"/>
</dbReference>
<dbReference type="Proteomes" id="UP000037747">
    <property type="component" value="Unassembled WGS sequence"/>
</dbReference>
<dbReference type="OrthoDB" id="200501at2157"/>
<sequence length="294" mass="32175">MTIDTIAVTGGNGKIGEAILDHLSDHDYETVNIARGKQREDVSDRYVTTDLLDAGDTYGALAKYGADAVVHMGTIPDPYSNPDFRVYESNVLSAVHVLEAADELGLESVCLASSINALGSEHQERPADVRYIPVDESHPRTPDDSYGIAKHAMEVTADGFGRRPSCDLTISSLRYPWVMTDAEMREAFLEVDRSLDVLSNVHPATGRDVLFSYLAMTDATSIARKAVEADFEGHELFWAVAGDTTADAPTSALIEEFYPGVTVHEPPEDHKTLFDLSKAESLLGWEPTQTWRGL</sequence>
<name>A0A0N0BPQ8_9EURY</name>
<keyword evidence="2" id="KW-0560">Oxidoreductase</keyword>
<comment type="caution">
    <text evidence="5">The sequence shown here is derived from an EMBL/GenBank/DDBJ whole genome shotgun (WGS) entry which is preliminary data.</text>
</comment>
<evidence type="ECO:0000313" key="6">
    <source>
        <dbReference type="Proteomes" id="UP000037747"/>
    </source>
</evidence>
<dbReference type="EMBL" id="LIST01000009">
    <property type="protein sequence ID" value="KOX94263.1"/>
    <property type="molecule type" value="Genomic_DNA"/>
</dbReference>
<evidence type="ECO:0000313" key="5">
    <source>
        <dbReference type="EMBL" id="KOX94263.1"/>
    </source>
</evidence>
<dbReference type="STRING" id="1765655.AMR74_15890"/>